<dbReference type="InterPro" id="IPR013650">
    <property type="entry name" value="ATP-grasp_succ-CoA_synth-type"/>
</dbReference>
<dbReference type="InterPro" id="IPR005809">
    <property type="entry name" value="Succ_CoA_ligase-like_bsu"/>
</dbReference>
<dbReference type="Proteomes" id="UP000240535">
    <property type="component" value="Unassembled WGS sequence"/>
</dbReference>
<feature type="binding site" evidence="7">
    <location>
        <position position="107"/>
    </location>
    <ligand>
        <name>ATP</name>
        <dbReference type="ChEBI" id="CHEBI:30616"/>
    </ligand>
</feature>
<keyword evidence="3 7" id="KW-0436">Ligase</keyword>
<dbReference type="PANTHER" id="PTHR11815:SF10">
    <property type="entry name" value="SUCCINATE--COA LIGASE [GDP-FORMING] SUBUNIT BETA, MITOCHONDRIAL"/>
    <property type="match status" value="1"/>
</dbReference>
<dbReference type="PIRSF" id="PIRSF001554">
    <property type="entry name" value="SucCS_beta"/>
    <property type="match status" value="1"/>
</dbReference>
<evidence type="ECO:0000256" key="3">
    <source>
        <dbReference type="ARBA" id="ARBA00022598"/>
    </source>
</evidence>
<feature type="binding site" evidence="7">
    <location>
        <begin position="321"/>
        <end position="323"/>
    </location>
    <ligand>
        <name>substrate</name>
        <note>ligand shared with subunit alpha</note>
    </ligand>
</feature>
<comment type="similarity">
    <text evidence="1 7">Belongs to the succinate/malate CoA ligase beta subunit family.</text>
</comment>
<dbReference type="GO" id="GO:0004775">
    <property type="term" value="F:succinate-CoA ligase (ADP-forming) activity"/>
    <property type="evidence" value="ECO:0007669"/>
    <property type="project" value="UniProtKB-UniRule"/>
</dbReference>
<evidence type="ECO:0000256" key="2">
    <source>
        <dbReference type="ARBA" id="ARBA00022532"/>
    </source>
</evidence>
<dbReference type="InterPro" id="IPR017866">
    <property type="entry name" value="Succ-CoA_synthase_bsu_CS"/>
</dbReference>
<dbReference type="PROSITE" id="PS01217">
    <property type="entry name" value="SUCCINYL_COA_LIG_3"/>
    <property type="match status" value="1"/>
</dbReference>
<feature type="domain" description="ATP-grasp fold succinyl-CoA synthetase-type" evidence="9">
    <location>
        <begin position="2"/>
        <end position="202"/>
    </location>
</feature>
<organism evidence="10 11">
    <name type="scientific">Campylobacter blaseri</name>
    <dbReference type="NCBI Taxonomy" id="2042961"/>
    <lineage>
        <taxon>Bacteria</taxon>
        <taxon>Pseudomonadati</taxon>
        <taxon>Campylobacterota</taxon>
        <taxon>Epsilonproteobacteria</taxon>
        <taxon>Campylobacterales</taxon>
        <taxon>Campylobacteraceae</taxon>
        <taxon>Campylobacter</taxon>
    </lineage>
</organism>
<evidence type="ECO:0000313" key="10">
    <source>
        <dbReference type="EMBL" id="PSM52729.1"/>
    </source>
</evidence>
<dbReference type="GO" id="GO:0005524">
    <property type="term" value="F:ATP binding"/>
    <property type="evidence" value="ECO:0007669"/>
    <property type="project" value="UniProtKB-UniRule"/>
</dbReference>
<dbReference type="Pfam" id="PF08442">
    <property type="entry name" value="ATP-grasp_2"/>
    <property type="match status" value="1"/>
</dbReference>
<name>A0A2P8R2L6_9BACT</name>
<keyword evidence="11" id="KW-1185">Reference proteome</keyword>
<evidence type="ECO:0000256" key="4">
    <source>
        <dbReference type="ARBA" id="ARBA00022723"/>
    </source>
</evidence>
<dbReference type="AlphaFoldDB" id="A0A2P8R2L6"/>
<keyword evidence="5 7" id="KW-0547">Nucleotide-binding</keyword>
<feature type="binding site" evidence="7">
    <location>
        <begin position="53"/>
        <end position="55"/>
    </location>
    <ligand>
        <name>ATP</name>
        <dbReference type="ChEBI" id="CHEBI:30616"/>
    </ligand>
</feature>
<proteinExistence type="inferred from homology"/>
<keyword evidence="2 7" id="KW-0816">Tricarboxylic acid cycle</keyword>
<dbReference type="Gene3D" id="3.30.470.20">
    <property type="entry name" value="ATP-grasp fold, B domain"/>
    <property type="match status" value="1"/>
</dbReference>
<comment type="pathway">
    <text evidence="7">Carbohydrate metabolism; tricarboxylic acid cycle; succinate from succinyl-CoA (ligase route): step 1/1.</text>
</comment>
<dbReference type="GO" id="GO:0042709">
    <property type="term" value="C:succinate-CoA ligase complex"/>
    <property type="evidence" value="ECO:0007669"/>
    <property type="project" value="TreeGrafter"/>
</dbReference>
<evidence type="ECO:0000259" key="9">
    <source>
        <dbReference type="Pfam" id="PF08442"/>
    </source>
</evidence>
<dbReference type="InterPro" id="IPR013815">
    <property type="entry name" value="ATP_grasp_subdomain_1"/>
</dbReference>
<gene>
    <name evidence="7" type="primary">sucC</name>
    <name evidence="10" type="ORF">CQ405_03095</name>
</gene>
<dbReference type="OrthoDB" id="9802602at2"/>
<sequence>MNIHEYQAKGLFRDFGINVLDGLLAVSAKEAVENAKQISGGIWAIKAQIHAGGRGLGGGVKIAKSLKEVEKYSKEILGMRLVTPQTTSDGKIVKKLYIEKGCDIKKEFYLSFSFDRSSEKIALVASASGGMNIEDVSEKNPELISKILIDPMIGLSNFYAIEVISFLNLDKHLGAKFNKLLKEIYDLYIKTDAIMVEINPLVLTADDEFIPLDAKMSFDESALFRQNKIKIMRDLDEEEPSELEAKEYGLSYVKLDGDIGCMVNGAGLAMGTMDTINSVGGKSANFLDVGGAANPETVAKAFEIILRDKNVKVIFINIFGGIVRCDRIAKGILDATKIASVDIPIVIRLDGTNKSEAMEILKEANLKNIISAKDIEDGAKKAVKLSTQKSLA</sequence>
<keyword evidence="4 7" id="KW-0479">Metal-binding</keyword>
<dbReference type="HAMAP" id="MF_00558">
    <property type="entry name" value="Succ_CoA_beta"/>
    <property type="match status" value="1"/>
</dbReference>
<evidence type="ECO:0000313" key="11">
    <source>
        <dbReference type="Proteomes" id="UP000240535"/>
    </source>
</evidence>
<comment type="function">
    <text evidence="7">Succinyl-CoA synthetase functions in the citric acid cycle (TCA), coupling the hydrolysis of succinyl-CoA to the synthesis of either ATP or GTP and thus represents the only step of substrate-level phosphorylation in the TCA. The beta subunit provides nucleotide specificity of the enzyme and binds the substrate succinate, while the binding sites for coenzyme A and phosphate are found in the alpha subunit.</text>
</comment>
<comment type="cofactor">
    <cofactor evidence="7">
        <name>Mg(2+)</name>
        <dbReference type="ChEBI" id="CHEBI:18420"/>
    </cofactor>
    <text evidence="7">Binds 1 Mg(2+) ion per subunit.</text>
</comment>
<dbReference type="Pfam" id="PF00549">
    <property type="entry name" value="Ligase_CoA"/>
    <property type="match status" value="1"/>
</dbReference>
<dbReference type="RefSeq" id="WP_106870511.1">
    <property type="nucleotide sequence ID" value="NZ_CP053841.1"/>
</dbReference>
<dbReference type="InterPro" id="IPR016102">
    <property type="entry name" value="Succinyl-CoA_synth-like"/>
</dbReference>
<evidence type="ECO:0000256" key="5">
    <source>
        <dbReference type="ARBA" id="ARBA00022741"/>
    </source>
</evidence>
<comment type="caution">
    <text evidence="10">The sequence shown here is derived from an EMBL/GenBank/DDBJ whole genome shotgun (WGS) entry which is preliminary data.</text>
</comment>
<dbReference type="NCBIfam" id="TIGR01016">
    <property type="entry name" value="sucCoAbeta"/>
    <property type="match status" value="1"/>
</dbReference>
<dbReference type="NCBIfam" id="NF001913">
    <property type="entry name" value="PRK00696.1"/>
    <property type="match status" value="1"/>
</dbReference>
<feature type="binding site" evidence="7">
    <location>
        <position position="213"/>
    </location>
    <ligand>
        <name>Mg(2+)</name>
        <dbReference type="ChEBI" id="CHEBI:18420"/>
    </ligand>
</feature>
<dbReference type="UniPathway" id="UPA00223">
    <property type="reaction ID" value="UER00999"/>
</dbReference>
<feature type="binding site" evidence="7">
    <location>
        <position position="99"/>
    </location>
    <ligand>
        <name>ATP</name>
        <dbReference type="ChEBI" id="CHEBI:30616"/>
    </ligand>
</feature>
<feature type="binding site" evidence="7">
    <location>
        <position position="102"/>
    </location>
    <ligand>
        <name>ATP</name>
        <dbReference type="ChEBI" id="CHEBI:30616"/>
    </ligand>
</feature>
<evidence type="ECO:0000256" key="7">
    <source>
        <dbReference type="HAMAP-Rule" id="MF_00558"/>
    </source>
</evidence>
<dbReference type="InterPro" id="IPR005811">
    <property type="entry name" value="SUCC_ACL_C"/>
</dbReference>
<dbReference type="PANTHER" id="PTHR11815">
    <property type="entry name" value="SUCCINYL-COA SYNTHETASE BETA CHAIN"/>
    <property type="match status" value="1"/>
</dbReference>
<feature type="binding site" evidence="7">
    <location>
        <position position="46"/>
    </location>
    <ligand>
        <name>ATP</name>
        <dbReference type="ChEBI" id="CHEBI:30616"/>
    </ligand>
</feature>
<feature type="binding site" evidence="7">
    <location>
        <position position="264"/>
    </location>
    <ligand>
        <name>substrate</name>
        <note>ligand shared with subunit alpha</note>
    </ligand>
</feature>
<evidence type="ECO:0000256" key="1">
    <source>
        <dbReference type="ARBA" id="ARBA00009182"/>
    </source>
</evidence>
<protein>
    <recommendedName>
        <fullName evidence="7">Succinate--CoA ligase [ADP-forming] subunit beta</fullName>
        <ecNumber evidence="7">6.2.1.5</ecNumber>
    </recommendedName>
    <alternativeName>
        <fullName evidence="7">Succinyl-CoA synthetase subunit beta</fullName>
        <shortName evidence="7">SCS-beta</shortName>
    </alternativeName>
</protein>
<dbReference type="Gene3D" id="3.30.1490.20">
    <property type="entry name" value="ATP-grasp fold, A domain"/>
    <property type="match status" value="1"/>
</dbReference>
<reference evidence="11" key="1">
    <citation type="submission" date="2017-10" db="EMBL/GenBank/DDBJ databases">
        <title>Campylobacter species from seals.</title>
        <authorList>
            <person name="Gilbert M.J."/>
            <person name="Zomer A.L."/>
            <person name="Timmerman A.J."/>
            <person name="Duim B."/>
            <person name="Wagenaar J.A."/>
        </authorList>
    </citation>
    <scope>NUCLEOTIDE SEQUENCE [LARGE SCALE GENOMIC DNA]</scope>
    <source>
        <strain evidence="11">17S00004-5</strain>
    </source>
</reference>
<comment type="catalytic activity">
    <reaction evidence="7">
        <text>GTP + succinate + CoA = succinyl-CoA + GDP + phosphate</text>
        <dbReference type="Rhea" id="RHEA:22120"/>
        <dbReference type="ChEBI" id="CHEBI:30031"/>
        <dbReference type="ChEBI" id="CHEBI:37565"/>
        <dbReference type="ChEBI" id="CHEBI:43474"/>
        <dbReference type="ChEBI" id="CHEBI:57287"/>
        <dbReference type="ChEBI" id="CHEBI:57292"/>
        <dbReference type="ChEBI" id="CHEBI:58189"/>
    </reaction>
</comment>
<dbReference type="EMBL" id="PDHH01000002">
    <property type="protein sequence ID" value="PSM52729.1"/>
    <property type="molecule type" value="Genomic_DNA"/>
</dbReference>
<evidence type="ECO:0000259" key="8">
    <source>
        <dbReference type="Pfam" id="PF00549"/>
    </source>
</evidence>
<comment type="subunit">
    <text evidence="7">Heterotetramer of two alpha and two beta subunits.</text>
</comment>
<dbReference type="GO" id="GO:0006104">
    <property type="term" value="P:succinyl-CoA metabolic process"/>
    <property type="evidence" value="ECO:0007669"/>
    <property type="project" value="TreeGrafter"/>
</dbReference>
<dbReference type="FunFam" id="3.40.50.261:FF:000001">
    <property type="entry name" value="Succinate--CoA ligase [ADP-forming] subunit beta"/>
    <property type="match status" value="1"/>
</dbReference>
<keyword evidence="6 7" id="KW-0460">Magnesium</keyword>
<dbReference type="EC" id="6.2.1.5" evidence="7"/>
<dbReference type="SUPFAM" id="SSF52210">
    <property type="entry name" value="Succinyl-CoA synthetase domains"/>
    <property type="match status" value="1"/>
</dbReference>
<accession>A0A2P8R2L6</accession>
<feature type="binding site" evidence="7">
    <location>
        <position position="199"/>
    </location>
    <ligand>
        <name>Mg(2+)</name>
        <dbReference type="ChEBI" id="CHEBI:18420"/>
    </ligand>
</feature>
<dbReference type="SUPFAM" id="SSF56059">
    <property type="entry name" value="Glutathione synthetase ATP-binding domain-like"/>
    <property type="match status" value="1"/>
</dbReference>
<evidence type="ECO:0000256" key="6">
    <source>
        <dbReference type="ARBA" id="ARBA00022842"/>
    </source>
</evidence>
<comment type="catalytic activity">
    <reaction evidence="7">
        <text>succinate + ATP + CoA = succinyl-CoA + ADP + phosphate</text>
        <dbReference type="Rhea" id="RHEA:17661"/>
        <dbReference type="ChEBI" id="CHEBI:30031"/>
        <dbReference type="ChEBI" id="CHEBI:30616"/>
        <dbReference type="ChEBI" id="CHEBI:43474"/>
        <dbReference type="ChEBI" id="CHEBI:57287"/>
        <dbReference type="ChEBI" id="CHEBI:57292"/>
        <dbReference type="ChEBI" id="CHEBI:456216"/>
        <dbReference type="EC" id="6.2.1.5"/>
    </reaction>
</comment>
<dbReference type="GO" id="GO:0005829">
    <property type="term" value="C:cytosol"/>
    <property type="evidence" value="ECO:0007669"/>
    <property type="project" value="TreeGrafter"/>
</dbReference>
<keyword evidence="7" id="KW-0067">ATP-binding</keyword>
<dbReference type="GO" id="GO:0006099">
    <property type="term" value="P:tricarboxylic acid cycle"/>
    <property type="evidence" value="ECO:0007669"/>
    <property type="project" value="UniProtKB-UniRule"/>
</dbReference>
<dbReference type="GO" id="GO:0000287">
    <property type="term" value="F:magnesium ion binding"/>
    <property type="evidence" value="ECO:0007669"/>
    <property type="project" value="UniProtKB-UniRule"/>
</dbReference>
<dbReference type="FunFam" id="3.30.1490.20:FF:000002">
    <property type="entry name" value="Succinate--CoA ligase [ADP-forming] subunit beta"/>
    <property type="match status" value="1"/>
</dbReference>
<feature type="domain" description="ATP-citrate synthase/succinyl-CoA ligase C-terminal" evidence="8">
    <location>
        <begin position="262"/>
        <end position="382"/>
    </location>
</feature>
<dbReference type="FunFam" id="3.30.470.20:FF:000002">
    <property type="entry name" value="Succinate--CoA ligase [ADP-forming] subunit beta"/>
    <property type="match status" value="1"/>
</dbReference>
<dbReference type="Gene3D" id="3.40.50.261">
    <property type="entry name" value="Succinyl-CoA synthetase domains"/>
    <property type="match status" value="1"/>
</dbReference>
<dbReference type="GO" id="GO:0004776">
    <property type="term" value="F:succinate-CoA ligase (GDP-forming) activity"/>
    <property type="evidence" value="ECO:0007669"/>
    <property type="project" value="RHEA"/>
</dbReference>